<evidence type="ECO:0000313" key="1">
    <source>
        <dbReference type="EMBL" id="KAL3535836.1"/>
    </source>
</evidence>
<dbReference type="PANTHER" id="PTHR15725">
    <property type="entry name" value="ZN-FINGER, C-X8-C-X5-C-X3-H TYPE-CONTAINING"/>
    <property type="match status" value="1"/>
</dbReference>
<protein>
    <recommendedName>
        <fullName evidence="3">Protein LTV1 homolog</fullName>
    </recommendedName>
</protein>
<evidence type="ECO:0000313" key="2">
    <source>
        <dbReference type="Proteomes" id="UP001630127"/>
    </source>
</evidence>
<comment type="caution">
    <text evidence="1">The sequence shown here is derived from an EMBL/GenBank/DDBJ whole genome shotgun (WGS) entry which is preliminary data.</text>
</comment>
<dbReference type="AlphaFoldDB" id="A0ABD3AXM2"/>
<dbReference type="Proteomes" id="UP001630127">
    <property type="component" value="Unassembled WGS sequence"/>
</dbReference>
<evidence type="ECO:0008006" key="3">
    <source>
        <dbReference type="Google" id="ProtNLM"/>
    </source>
</evidence>
<name>A0ABD3AXM2_9GENT</name>
<organism evidence="1 2">
    <name type="scientific">Cinchona calisaya</name>
    <dbReference type="NCBI Taxonomy" id="153742"/>
    <lineage>
        <taxon>Eukaryota</taxon>
        <taxon>Viridiplantae</taxon>
        <taxon>Streptophyta</taxon>
        <taxon>Embryophyta</taxon>
        <taxon>Tracheophyta</taxon>
        <taxon>Spermatophyta</taxon>
        <taxon>Magnoliopsida</taxon>
        <taxon>eudicotyledons</taxon>
        <taxon>Gunneridae</taxon>
        <taxon>Pentapetalae</taxon>
        <taxon>asterids</taxon>
        <taxon>lamiids</taxon>
        <taxon>Gentianales</taxon>
        <taxon>Rubiaceae</taxon>
        <taxon>Cinchonoideae</taxon>
        <taxon>Cinchoneae</taxon>
        <taxon>Cinchona</taxon>
    </lineage>
</organism>
<sequence>MSRFRLVPVGSVPVPTRPSLRTLVGIDPKRATGTKIIAQQESHQSSPNIAAEHCQLNPNNAAEHSVCPQITDSPSEEAATVRSNSPIHTECLIELKSTDQGLGDELDNHIQQEEWLESSPGFDVLVNDRSEALDYEDEALHLLHHDMEDRECNGQSLVYDYKEDIEYDPAYPDIGVSFEREMSDYYDHLEEDVRNTNLTTPFPVKESVLDRIERRKRKLLQTELAGMDLRDYLKKRGMAESQYTKYFSGTPHSSRLIGKIAEETSTGIRGNLRGGLASKVEISVESLIETENCSNSICQHGKRRRPRINRSRLQTKERKQVKQQILSEISGKTASRKRRYSQVSTMFTAPKTLAKIKEEKKKALGVAEISLTEEGHQAVMHK</sequence>
<proteinExistence type="predicted"/>
<accession>A0ABD3AXM2</accession>
<reference evidence="1 2" key="1">
    <citation type="submission" date="2024-11" db="EMBL/GenBank/DDBJ databases">
        <title>A near-complete genome assembly of Cinchona calisaya.</title>
        <authorList>
            <person name="Lian D.C."/>
            <person name="Zhao X.W."/>
            <person name="Wei L."/>
        </authorList>
    </citation>
    <scope>NUCLEOTIDE SEQUENCE [LARGE SCALE GENOMIC DNA]</scope>
    <source>
        <tissue evidence="1">Nenye</tissue>
    </source>
</reference>
<dbReference type="EMBL" id="JBJUIK010000002">
    <property type="protein sequence ID" value="KAL3535836.1"/>
    <property type="molecule type" value="Genomic_DNA"/>
</dbReference>
<gene>
    <name evidence="1" type="ORF">ACH5RR_004297</name>
</gene>
<keyword evidence="2" id="KW-1185">Reference proteome</keyword>
<dbReference type="PANTHER" id="PTHR15725:SF0">
    <property type="entry name" value="ZINC FINGER CCCH DOMAIN-CONTAINING PROTEIN 32-LIKE"/>
    <property type="match status" value="1"/>
</dbReference>